<evidence type="ECO:0000313" key="2">
    <source>
        <dbReference type="Proteomes" id="UP000185568"/>
    </source>
</evidence>
<evidence type="ECO:0000313" key="1">
    <source>
        <dbReference type="EMBL" id="OLN23707.1"/>
    </source>
</evidence>
<keyword evidence="2" id="KW-1185">Reference proteome</keyword>
<name>A0A1Q8Q8N6_9BACI</name>
<gene>
    <name evidence="1" type="ORF">BTO30_02930</name>
</gene>
<organism evidence="1 2">
    <name type="scientific">Domibacillus antri</name>
    <dbReference type="NCBI Taxonomy" id="1714264"/>
    <lineage>
        <taxon>Bacteria</taxon>
        <taxon>Bacillati</taxon>
        <taxon>Bacillota</taxon>
        <taxon>Bacilli</taxon>
        <taxon>Bacillales</taxon>
        <taxon>Bacillaceae</taxon>
        <taxon>Domibacillus</taxon>
    </lineage>
</organism>
<dbReference type="Proteomes" id="UP000185568">
    <property type="component" value="Unassembled WGS sequence"/>
</dbReference>
<sequence length="65" mass="8132">MIMDNATIEADFQYHRKENQRIDRRINELGMRCRPELYSEEMLELLLRRRHVKAECLRLRAMRRR</sequence>
<dbReference type="EMBL" id="MSDU01000005">
    <property type="protein sequence ID" value="OLN23707.1"/>
    <property type="molecule type" value="Genomic_DNA"/>
</dbReference>
<reference evidence="1 2" key="1">
    <citation type="submission" date="2016-12" db="EMBL/GenBank/DDBJ databases">
        <title>Domibacillus antri genome sequencing.</title>
        <authorList>
            <person name="Verma A."/>
            <person name="Krishnamurthi S."/>
        </authorList>
    </citation>
    <scope>NUCLEOTIDE SEQUENCE [LARGE SCALE GENOMIC DNA]</scope>
    <source>
        <strain evidence="1 2">XD80</strain>
    </source>
</reference>
<accession>A0A1Q8Q8N6</accession>
<proteinExistence type="predicted"/>
<dbReference type="AlphaFoldDB" id="A0A1Q8Q8N6"/>
<comment type="caution">
    <text evidence="1">The sequence shown here is derived from an EMBL/GenBank/DDBJ whole genome shotgun (WGS) entry which is preliminary data.</text>
</comment>
<protein>
    <submittedName>
        <fullName evidence="1">Uncharacterized protein</fullName>
    </submittedName>
</protein>